<feature type="compositionally biased region" description="Basic residues" evidence="1">
    <location>
        <begin position="55"/>
        <end position="64"/>
    </location>
</feature>
<dbReference type="AlphaFoldDB" id="A0A0J9HKN6"/>
<protein>
    <submittedName>
        <fullName evidence="2">Uncharacterized protein</fullName>
    </submittedName>
</protein>
<gene>
    <name evidence="2" type="ORF">BDDG_13934</name>
</gene>
<dbReference type="Proteomes" id="UP000007802">
    <property type="component" value="Unassembled WGS sequence"/>
</dbReference>
<accession>A0A0J9HKN6</accession>
<organism evidence="2">
    <name type="scientific">Ajellomyces dermatitidis (strain ATCC 18188 / CBS 674.68)</name>
    <name type="common">Blastomyces dermatitidis</name>
    <dbReference type="NCBI Taxonomy" id="653446"/>
    <lineage>
        <taxon>Eukaryota</taxon>
        <taxon>Fungi</taxon>
        <taxon>Dikarya</taxon>
        <taxon>Ascomycota</taxon>
        <taxon>Pezizomycotina</taxon>
        <taxon>Eurotiomycetes</taxon>
        <taxon>Eurotiomycetidae</taxon>
        <taxon>Onygenales</taxon>
        <taxon>Ajellomycetaceae</taxon>
        <taxon>Blastomyces</taxon>
    </lineage>
</organism>
<feature type="region of interest" description="Disordered" evidence="1">
    <location>
        <begin position="1"/>
        <end position="64"/>
    </location>
</feature>
<feature type="compositionally biased region" description="Polar residues" evidence="1">
    <location>
        <begin position="18"/>
        <end position="30"/>
    </location>
</feature>
<reference evidence="2" key="1">
    <citation type="submission" date="2010-03" db="EMBL/GenBank/DDBJ databases">
        <title>Annotation of Blastomyces dermatitidis strain ATCC 18188.</title>
        <authorList>
            <consortium name="The Broad Institute Genome Sequencing Platform"/>
            <consortium name="Broad Institute Genome Sequencing Center for Infectious Disease."/>
            <person name="Cuomo C."/>
            <person name="Klein B."/>
            <person name="Sullivan T."/>
            <person name="Heitman J."/>
            <person name="Young S."/>
            <person name="Zeng Q."/>
            <person name="Gargeya S."/>
            <person name="Alvarado L."/>
            <person name="Berlin A.M."/>
            <person name="Chapman S.B."/>
            <person name="Chen Z."/>
            <person name="Freedman E."/>
            <person name="Gellesch M."/>
            <person name="Goldberg J."/>
            <person name="Griggs A."/>
            <person name="Gujja S."/>
            <person name="Heilman E."/>
            <person name="Heiman D."/>
            <person name="Howarth C."/>
            <person name="Mehta T."/>
            <person name="Neiman D."/>
            <person name="Pearson M."/>
            <person name="Roberts A."/>
            <person name="Saif S."/>
            <person name="Shea T."/>
            <person name="Shenoy N."/>
            <person name="Sisk P."/>
            <person name="Stolte C."/>
            <person name="Sykes S."/>
            <person name="White J."/>
            <person name="Yandava C."/>
            <person name="Haas B."/>
            <person name="Nusbaum C."/>
            <person name="Birren B."/>
        </authorList>
    </citation>
    <scope>NUCLEOTIDE SEQUENCE</scope>
    <source>
        <strain evidence="2">ATCC 18188</strain>
    </source>
</reference>
<dbReference type="EMBL" id="GG751891">
    <property type="protein sequence ID" value="KMW69779.1"/>
    <property type="molecule type" value="Genomic_DNA"/>
</dbReference>
<sequence>MTTVKFGPGLRHGHTKKTYTQAAESATSKPAVSKPAVSKPAQNPEKTEKNTAHASIHRKVKKKM</sequence>
<name>A0A0J9HKN6_AJEDA</name>
<evidence type="ECO:0000313" key="2">
    <source>
        <dbReference type="EMBL" id="KMW69779.1"/>
    </source>
</evidence>
<evidence type="ECO:0000256" key="1">
    <source>
        <dbReference type="SAM" id="MobiDB-lite"/>
    </source>
</evidence>
<proteinExistence type="predicted"/>